<evidence type="ECO:0000313" key="2">
    <source>
        <dbReference type="EMBL" id="QPQ89615.1"/>
    </source>
</evidence>
<dbReference type="GeneID" id="45694337"/>
<dbReference type="PROSITE" id="PS51819">
    <property type="entry name" value="VOC"/>
    <property type="match status" value="1"/>
</dbReference>
<sequence length="128" mass="14113">MPLPMTRVILYTHDVTRLKVFYHTHFGLPTVEAIEGEWVVLDAGGVELALHRVGEPYRHAAAGGAAGSNAKFVFRVDDDIEARRAALMQAGVPMGAVRRYDGFHYRLCDGTDPEGNVFQLMQADDARA</sequence>
<dbReference type="InterPro" id="IPR029068">
    <property type="entry name" value="Glyas_Bleomycin-R_OHBP_Dase"/>
</dbReference>
<dbReference type="AlphaFoldDB" id="A0AAP9XWR9"/>
<evidence type="ECO:0000313" key="5">
    <source>
        <dbReference type="Proteomes" id="UP001056386"/>
    </source>
</evidence>
<feature type="domain" description="VOC" evidence="1">
    <location>
        <begin position="4"/>
        <end position="123"/>
    </location>
</feature>
<evidence type="ECO:0000313" key="4">
    <source>
        <dbReference type="Proteomes" id="UP000594892"/>
    </source>
</evidence>
<dbReference type="InterPro" id="IPR041581">
    <property type="entry name" value="Glyoxalase_6"/>
</dbReference>
<dbReference type="RefSeq" id="WP_015877657.1">
    <property type="nucleotide sequence ID" value="NZ_CP021075.1"/>
</dbReference>
<accession>A0AAP9XWR9</accession>
<proteinExistence type="predicted"/>
<dbReference type="InterPro" id="IPR037523">
    <property type="entry name" value="VOC_core"/>
</dbReference>
<evidence type="ECO:0000313" key="3">
    <source>
        <dbReference type="EMBL" id="USS42252.1"/>
    </source>
</evidence>
<dbReference type="Gene3D" id="3.10.180.10">
    <property type="entry name" value="2,3-Dihydroxybiphenyl 1,2-Dioxygenase, domain 1"/>
    <property type="match status" value="1"/>
</dbReference>
<dbReference type="SUPFAM" id="SSF54593">
    <property type="entry name" value="Glyoxalase/Bleomycin resistance protein/Dihydroxybiphenyl dioxygenase"/>
    <property type="match status" value="1"/>
</dbReference>
<dbReference type="EMBL" id="CP099583">
    <property type="protein sequence ID" value="USS42252.1"/>
    <property type="molecule type" value="Genomic_DNA"/>
</dbReference>
<dbReference type="Pfam" id="PF18029">
    <property type="entry name" value="Glyoxalase_6"/>
    <property type="match status" value="1"/>
</dbReference>
<protein>
    <submittedName>
        <fullName evidence="2">VOC family protein</fullName>
    </submittedName>
</protein>
<reference evidence="2 4" key="1">
    <citation type="submission" date="2020-12" db="EMBL/GenBank/DDBJ databases">
        <title>FDA dAtabase for Regulatory Grade micrObial Sequences (FDA-ARGOS): Supporting development and validation of Infectious Disease Dx tests.</title>
        <authorList>
            <person name="Minogue T."/>
            <person name="Wolcott M."/>
            <person name="Wasieloski L."/>
            <person name="Aguilar W."/>
            <person name="Moore D."/>
            <person name="Jaissle J."/>
            <person name="Tallon L."/>
            <person name="Sadzewicz L."/>
            <person name="Zhao X."/>
            <person name="Boylan J."/>
            <person name="Ott S."/>
            <person name="Bowen H."/>
            <person name="Vavikolanu K."/>
            <person name="Mehta A."/>
            <person name="Aluvathingal J."/>
            <person name="Nadendla S."/>
            <person name="Yan Y."/>
            <person name="Sichtig H."/>
        </authorList>
    </citation>
    <scope>NUCLEOTIDE SEQUENCE [LARGE SCALE GENOMIC DNA]</scope>
    <source>
        <strain evidence="2 4">FDAARGOS_949</strain>
    </source>
</reference>
<name>A0AAP9XWR9_BURGL</name>
<dbReference type="Proteomes" id="UP000594892">
    <property type="component" value="Chromosome 1"/>
</dbReference>
<dbReference type="Proteomes" id="UP001056386">
    <property type="component" value="Chromosome 2"/>
</dbReference>
<organism evidence="2 4">
    <name type="scientific">Burkholderia glumae</name>
    <name type="common">Pseudomonas glumae</name>
    <dbReference type="NCBI Taxonomy" id="337"/>
    <lineage>
        <taxon>Bacteria</taxon>
        <taxon>Pseudomonadati</taxon>
        <taxon>Pseudomonadota</taxon>
        <taxon>Betaproteobacteria</taxon>
        <taxon>Burkholderiales</taxon>
        <taxon>Burkholderiaceae</taxon>
        <taxon>Burkholderia</taxon>
    </lineage>
</organism>
<dbReference type="EMBL" id="CP065600">
    <property type="protein sequence ID" value="QPQ89615.1"/>
    <property type="molecule type" value="Genomic_DNA"/>
</dbReference>
<keyword evidence="5" id="KW-1185">Reference proteome</keyword>
<evidence type="ECO:0000259" key="1">
    <source>
        <dbReference type="PROSITE" id="PS51819"/>
    </source>
</evidence>
<dbReference type="CDD" id="cd06587">
    <property type="entry name" value="VOC"/>
    <property type="match status" value="1"/>
</dbReference>
<reference evidence="3" key="2">
    <citation type="submission" date="2022-06" db="EMBL/GenBank/DDBJ databases">
        <title>Draft genome sequence of Burkholderia glumae strain GR20004 isolated from rice panicle showing bacterial panicle blight.</title>
        <authorList>
            <person name="Choi S.Y."/>
            <person name="Lee Y.H."/>
        </authorList>
    </citation>
    <scope>NUCLEOTIDE SEQUENCE</scope>
    <source>
        <strain evidence="3">GR20004</strain>
    </source>
</reference>
<gene>
    <name evidence="2" type="ORF">I6H06_08230</name>
    <name evidence="3" type="ORF">NFI99_08460</name>
</gene>